<sequence>MIDISVSEGIARVHVTKNLSKDDFARLQHEVDSRVGSEDEVNGLLIESQELPHWDSLAALSAHLKFIHNHHKKLKAVAIVSDAASNSLLKLLPQHFVKAQIKVFPSNQQQAASLWIMTEAGTAML</sequence>
<dbReference type="Proteomes" id="UP000286482">
    <property type="component" value="Unassembled WGS sequence"/>
</dbReference>
<evidence type="ECO:0000313" key="1">
    <source>
        <dbReference type="EMBL" id="RKF20229.1"/>
    </source>
</evidence>
<name>A0A420EHQ2_9ALTE</name>
<protein>
    <submittedName>
        <fullName evidence="1">STAS/SEC14 domain-containing protein</fullName>
    </submittedName>
</protein>
<reference evidence="1 2" key="1">
    <citation type="submission" date="2018-09" db="EMBL/GenBank/DDBJ databases">
        <authorList>
            <person name="Wang Z."/>
        </authorList>
    </citation>
    <scope>NUCLEOTIDE SEQUENCE [LARGE SCALE GENOMIC DNA]</scope>
    <source>
        <strain evidence="1 2">ALS 81</strain>
    </source>
</reference>
<dbReference type="InterPro" id="IPR036513">
    <property type="entry name" value="STAS_dom_sf"/>
</dbReference>
<dbReference type="InterPro" id="IPR038396">
    <property type="entry name" value="SpoIIAA-like_sf"/>
</dbReference>
<proteinExistence type="predicted"/>
<dbReference type="Pfam" id="PF11964">
    <property type="entry name" value="SpoIIAA-like"/>
    <property type="match status" value="1"/>
</dbReference>
<dbReference type="EMBL" id="RAQO01000004">
    <property type="protein sequence ID" value="RKF20229.1"/>
    <property type="molecule type" value="Genomic_DNA"/>
</dbReference>
<accession>A0A420EHQ2</accession>
<comment type="caution">
    <text evidence="1">The sequence shown here is derived from an EMBL/GenBank/DDBJ whole genome shotgun (WGS) entry which is preliminary data.</text>
</comment>
<organism evidence="1 2">
    <name type="scientific">Alginatibacterium sediminis</name>
    <dbReference type="NCBI Taxonomy" id="2164068"/>
    <lineage>
        <taxon>Bacteria</taxon>
        <taxon>Pseudomonadati</taxon>
        <taxon>Pseudomonadota</taxon>
        <taxon>Gammaproteobacteria</taxon>
        <taxon>Alteromonadales</taxon>
        <taxon>Alteromonadaceae</taxon>
        <taxon>Alginatibacterium</taxon>
    </lineage>
</organism>
<dbReference type="Gene3D" id="3.40.50.10600">
    <property type="entry name" value="SpoIIaa-like domains"/>
    <property type="match status" value="1"/>
</dbReference>
<dbReference type="AlphaFoldDB" id="A0A420EHQ2"/>
<evidence type="ECO:0000313" key="2">
    <source>
        <dbReference type="Proteomes" id="UP000286482"/>
    </source>
</evidence>
<dbReference type="RefSeq" id="WP_120354234.1">
    <property type="nucleotide sequence ID" value="NZ_RAQO01000004.1"/>
</dbReference>
<dbReference type="SUPFAM" id="SSF52091">
    <property type="entry name" value="SpoIIaa-like"/>
    <property type="match status" value="1"/>
</dbReference>
<dbReference type="InterPro" id="IPR021866">
    <property type="entry name" value="SpoIIAA-like"/>
</dbReference>
<gene>
    <name evidence="1" type="ORF">DBZ36_07240</name>
</gene>
<dbReference type="OrthoDB" id="9811577at2"/>
<keyword evidence="2" id="KW-1185">Reference proteome</keyword>